<evidence type="ECO:0000313" key="3">
    <source>
        <dbReference type="Proteomes" id="UP000024376"/>
    </source>
</evidence>
<evidence type="ECO:0000256" key="1">
    <source>
        <dbReference type="SAM" id="MobiDB-lite"/>
    </source>
</evidence>
<name>A0A024SDR5_HYPJR</name>
<feature type="compositionally biased region" description="Basic residues" evidence="1">
    <location>
        <begin position="81"/>
        <end position="92"/>
    </location>
</feature>
<accession>A0A024SDR5</accession>
<dbReference type="AlphaFoldDB" id="A0A024SDR5"/>
<protein>
    <submittedName>
        <fullName evidence="2">Uncharacterized protein</fullName>
    </submittedName>
</protein>
<dbReference type="HOGENOM" id="CLU_2414881_0_0_1"/>
<feature type="compositionally biased region" description="Basic residues" evidence="1">
    <location>
        <begin position="47"/>
        <end position="61"/>
    </location>
</feature>
<reference evidence="3" key="1">
    <citation type="journal article" date="2013" name="Ind. Biotechnol.">
        <title>Comparative genomics analysis of Trichoderma reesei strains.</title>
        <authorList>
            <person name="Koike H."/>
            <person name="Aerts A."/>
            <person name="LaButti K."/>
            <person name="Grigoriev I.V."/>
            <person name="Baker S.E."/>
        </authorList>
    </citation>
    <scope>NUCLEOTIDE SEQUENCE [LARGE SCALE GENOMIC DNA]</scope>
    <source>
        <strain evidence="3">ATCC 56765 / BCRC 32924 / NRRL 11460 / Rut C-30</strain>
    </source>
</reference>
<dbReference type="EMBL" id="KI911143">
    <property type="protein sequence ID" value="ETS03480.1"/>
    <property type="molecule type" value="Genomic_DNA"/>
</dbReference>
<gene>
    <name evidence="2" type="ORF">M419DRAFT_122740</name>
</gene>
<feature type="region of interest" description="Disordered" evidence="1">
    <location>
        <begin position="47"/>
        <end position="92"/>
    </location>
</feature>
<sequence length="92" mass="10700">MLPSSSYPSRSTPPNLDASRHVKMECLIITSLECKWTECKWTMVKKNKNKKPQTGRFKRGGKTLDGKRREETANKQTGQDKRRKTRNHRIIA</sequence>
<dbReference type="Proteomes" id="UP000024376">
    <property type="component" value="Unassembled WGS sequence"/>
</dbReference>
<dbReference type="KEGG" id="trr:M419DRAFT_122740"/>
<proteinExistence type="predicted"/>
<feature type="compositionally biased region" description="Basic and acidic residues" evidence="1">
    <location>
        <begin position="62"/>
        <end position="73"/>
    </location>
</feature>
<evidence type="ECO:0000313" key="2">
    <source>
        <dbReference type="EMBL" id="ETS03480.1"/>
    </source>
</evidence>
<organism evidence="2 3">
    <name type="scientific">Hypocrea jecorina (strain ATCC 56765 / BCRC 32924 / NRRL 11460 / Rut C-30)</name>
    <name type="common">Trichoderma reesei</name>
    <dbReference type="NCBI Taxonomy" id="1344414"/>
    <lineage>
        <taxon>Eukaryota</taxon>
        <taxon>Fungi</taxon>
        <taxon>Dikarya</taxon>
        <taxon>Ascomycota</taxon>
        <taxon>Pezizomycotina</taxon>
        <taxon>Sordariomycetes</taxon>
        <taxon>Hypocreomycetidae</taxon>
        <taxon>Hypocreales</taxon>
        <taxon>Hypocreaceae</taxon>
        <taxon>Trichoderma</taxon>
    </lineage>
</organism>